<accession>A0A2N1J7V8</accession>
<dbReference type="PANTHER" id="PTHR37329">
    <property type="entry name" value="KINETOCHORE PROTEIN SOS7"/>
    <property type="match status" value="1"/>
</dbReference>
<sequence>MHARQSSSVGEDVLRDTLDSTRAVLAESVGQEATLRVFALRDTLLEYASTEHTTEDKELQLDWDLYRDVPGALEEEEEQLLDYFRKLKFIYLEQETKLRFLAGLQDDPETGQEPQILSTADVAQREHDCKRVKQQLVDAKQRVRDVRAGIDQLADEMEEPWQALERASAEASDLVSHITDMELELAKIKVAEGVHGTMTTQEAETVADDQILAMQSLDDETTQTMRDVDHAKKELADSLKALERLKVERGAAEKLANDAKLGMGRDRGRDWELERMCAKHAANLESLQEALAIRSITAPSATLLRIEYAQRTPAPKRARTSRLSARPSLGEGEALVLEFDEPGGQLLHFNVRDAQDAVVPLDADVLAFCDAAVQSNNVALLVQRLWQDV</sequence>
<evidence type="ECO:0000256" key="1">
    <source>
        <dbReference type="SAM" id="Coils"/>
    </source>
</evidence>
<evidence type="ECO:0000259" key="2">
    <source>
        <dbReference type="Pfam" id="PF20882"/>
    </source>
</evidence>
<dbReference type="Proteomes" id="UP000232875">
    <property type="component" value="Unassembled WGS sequence"/>
</dbReference>
<dbReference type="EMBL" id="KZ454994">
    <property type="protein sequence ID" value="PKI82647.1"/>
    <property type="molecule type" value="Genomic_DNA"/>
</dbReference>
<feature type="coiled-coil region" evidence="1">
    <location>
        <begin position="122"/>
        <end position="156"/>
    </location>
</feature>
<gene>
    <name evidence="3" type="ORF">MVES_003506</name>
</gene>
<keyword evidence="1" id="KW-0175">Coiled coil</keyword>
<name>A0A2N1J7V8_9BASI</name>
<evidence type="ECO:0000313" key="3">
    <source>
        <dbReference type="EMBL" id="PKI82647.1"/>
    </source>
</evidence>
<reference evidence="3 4" key="1">
    <citation type="submission" date="2017-10" db="EMBL/GenBank/DDBJ databases">
        <title>A novel species of cold-tolerant Malassezia isolated from bats.</title>
        <authorList>
            <person name="Lorch J.M."/>
            <person name="Palmer J.M."/>
            <person name="Vanderwolf K.J."/>
            <person name="Schmidt K.Z."/>
            <person name="Verant M.L."/>
            <person name="Weller T.J."/>
            <person name="Blehert D.S."/>
        </authorList>
    </citation>
    <scope>NUCLEOTIDE SEQUENCE [LARGE SCALE GENOMIC DNA]</scope>
    <source>
        <strain evidence="3 4">NWHC:44797-103</strain>
    </source>
</reference>
<evidence type="ECO:0000313" key="4">
    <source>
        <dbReference type="Proteomes" id="UP000232875"/>
    </source>
</evidence>
<dbReference type="OrthoDB" id="18959at2759"/>
<dbReference type="PANTHER" id="PTHR37329:SF1">
    <property type="entry name" value="KINETOCHORE PROTEIN SOS7"/>
    <property type="match status" value="1"/>
</dbReference>
<organism evidence="3 4">
    <name type="scientific">Malassezia vespertilionis</name>
    <dbReference type="NCBI Taxonomy" id="2020962"/>
    <lineage>
        <taxon>Eukaryota</taxon>
        <taxon>Fungi</taxon>
        <taxon>Dikarya</taxon>
        <taxon>Basidiomycota</taxon>
        <taxon>Ustilaginomycotina</taxon>
        <taxon>Malasseziomycetes</taxon>
        <taxon>Malasseziales</taxon>
        <taxon>Malasseziaceae</taxon>
        <taxon>Malassezia</taxon>
    </lineage>
</organism>
<protein>
    <recommendedName>
        <fullName evidence="2">Kinetochore protein Sos7 coiled-coil domain-containing protein</fullName>
    </recommendedName>
</protein>
<dbReference type="Pfam" id="PF20882">
    <property type="entry name" value="Sos7"/>
    <property type="match status" value="1"/>
</dbReference>
<dbReference type="InterPro" id="IPR037475">
    <property type="entry name" value="Sos7"/>
</dbReference>
<feature type="domain" description="Kinetochore protein Sos7 coiled-coil" evidence="2">
    <location>
        <begin position="82"/>
        <end position="159"/>
    </location>
</feature>
<dbReference type="GO" id="GO:0051315">
    <property type="term" value="P:attachment of mitotic spindle microtubules to kinetochore"/>
    <property type="evidence" value="ECO:0007669"/>
    <property type="project" value="TreeGrafter"/>
</dbReference>
<dbReference type="GO" id="GO:0000776">
    <property type="term" value="C:kinetochore"/>
    <property type="evidence" value="ECO:0007669"/>
    <property type="project" value="InterPro"/>
</dbReference>
<dbReference type="GO" id="GO:0034501">
    <property type="term" value="P:protein localization to kinetochore"/>
    <property type="evidence" value="ECO:0007669"/>
    <property type="project" value="InterPro"/>
</dbReference>
<keyword evidence="4" id="KW-1185">Reference proteome</keyword>
<proteinExistence type="predicted"/>
<dbReference type="AlphaFoldDB" id="A0A2N1J7V8"/>
<dbReference type="InterPro" id="IPR048781">
    <property type="entry name" value="Sos7_CC"/>
</dbReference>